<accession>A0A7W5VDZ4</accession>
<protein>
    <submittedName>
        <fullName evidence="1">Uncharacterized protein</fullName>
    </submittedName>
</protein>
<organism evidence="1 2">
    <name type="scientific">Nonomuraea dietziae</name>
    <dbReference type="NCBI Taxonomy" id="65515"/>
    <lineage>
        <taxon>Bacteria</taxon>
        <taxon>Bacillati</taxon>
        <taxon>Actinomycetota</taxon>
        <taxon>Actinomycetes</taxon>
        <taxon>Streptosporangiales</taxon>
        <taxon>Streptosporangiaceae</taxon>
        <taxon>Nonomuraea</taxon>
    </lineage>
</organism>
<reference evidence="1 2" key="1">
    <citation type="submission" date="2020-08" db="EMBL/GenBank/DDBJ databases">
        <title>Sequencing the genomes of 1000 actinobacteria strains.</title>
        <authorList>
            <person name="Klenk H.-P."/>
        </authorList>
    </citation>
    <scope>NUCLEOTIDE SEQUENCE [LARGE SCALE GENOMIC DNA]</scope>
    <source>
        <strain evidence="1 2">DSM 44320</strain>
    </source>
</reference>
<dbReference type="GeneID" id="95395077"/>
<keyword evidence="2" id="KW-1185">Reference proteome</keyword>
<dbReference type="AlphaFoldDB" id="A0A7W5VDZ4"/>
<name>A0A7W5VDZ4_9ACTN</name>
<sequence>MRALFSGGLPYQAIRMKKPQGSRRAVGHVAKVLVTAIQMSWDRHHPFPRNGEVAVPSGVRPSTRLLDHVEIELALRPVEEQPGDPPGQLRR</sequence>
<evidence type="ECO:0000313" key="2">
    <source>
        <dbReference type="Proteomes" id="UP000579945"/>
    </source>
</evidence>
<dbReference type="EMBL" id="JACIBV010000002">
    <property type="protein sequence ID" value="MBB3733106.1"/>
    <property type="molecule type" value="Genomic_DNA"/>
</dbReference>
<dbReference type="Proteomes" id="UP000579945">
    <property type="component" value="Unassembled WGS sequence"/>
</dbReference>
<dbReference type="RefSeq" id="WP_183661119.1">
    <property type="nucleotide sequence ID" value="NZ_BAAAXX010000126.1"/>
</dbReference>
<comment type="caution">
    <text evidence="1">The sequence shown here is derived from an EMBL/GenBank/DDBJ whole genome shotgun (WGS) entry which is preliminary data.</text>
</comment>
<gene>
    <name evidence="1" type="ORF">FHR33_009053</name>
</gene>
<evidence type="ECO:0000313" key="1">
    <source>
        <dbReference type="EMBL" id="MBB3733106.1"/>
    </source>
</evidence>
<proteinExistence type="predicted"/>